<dbReference type="EMBL" id="CAVNYO010000169">
    <property type="protein sequence ID" value="CAK5271059.1"/>
    <property type="molecule type" value="Genomic_DNA"/>
</dbReference>
<gene>
    <name evidence="2" type="ORF">MYCIT1_LOCUS15947</name>
</gene>
<name>A0AAD2K0T7_9AGAR</name>
<evidence type="ECO:0000256" key="1">
    <source>
        <dbReference type="SAM" id="MobiDB-lite"/>
    </source>
</evidence>
<evidence type="ECO:0000313" key="3">
    <source>
        <dbReference type="Proteomes" id="UP001295794"/>
    </source>
</evidence>
<protein>
    <submittedName>
        <fullName evidence="2">Uncharacterized protein</fullName>
    </submittedName>
</protein>
<accession>A0AAD2K0T7</accession>
<sequence length="82" mass="9289">GSRGCPYSRNRVPRDNWSRLRGLTPIVTAEISRRATKTANPSPLFLPPPPLHEHTRPAWRTTTPSIDCPLWRPASRTSKPYS</sequence>
<evidence type="ECO:0000313" key="2">
    <source>
        <dbReference type="EMBL" id="CAK5271059.1"/>
    </source>
</evidence>
<dbReference type="AlphaFoldDB" id="A0AAD2K0T7"/>
<reference evidence="2" key="1">
    <citation type="submission" date="2023-11" db="EMBL/GenBank/DDBJ databases">
        <authorList>
            <person name="De Vega J J."/>
            <person name="De Vega J J."/>
        </authorList>
    </citation>
    <scope>NUCLEOTIDE SEQUENCE</scope>
</reference>
<comment type="caution">
    <text evidence="2">The sequence shown here is derived from an EMBL/GenBank/DDBJ whole genome shotgun (WGS) entry which is preliminary data.</text>
</comment>
<proteinExistence type="predicted"/>
<keyword evidence="3" id="KW-1185">Reference proteome</keyword>
<feature type="non-terminal residue" evidence="2">
    <location>
        <position position="1"/>
    </location>
</feature>
<dbReference type="Proteomes" id="UP001295794">
    <property type="component" value="Unassembled WGS sequence"/>
</dbReference>
<feature type="region of interest" description="Disordered" evidence="1">
    <location>
        <begin position="35"/>
        <end position="82"/>
    </location>
</feature>
<organism evidence="2 3">
    <name type="scientific">Mycena citricolor</name>
    <dbReference type="NCBI Taxonomy" id="2018698"/>
    <lineage>
        <taxon>Eukaryota</taxon>
        <taxon>Fungi</taxon>
        <taxon>Dikarya</taxon>
        <taxon>Basidiomycota</taxon>
        <taxon>Agaricomycotina</taxon>
        <taxon>Agaricomycetes</taxon>
        <taxon>Agaricomycetidae</taxon>
        <taxon>Agaricales</taxon>
        <taxon>Marasmiineae</taxon>
        <taxon>Mycenaceae</taxon>
        <taxon>Mycena</taxon>
    </lineage>
</organism>
<feature type="non-terminal residue" evidence="2">
    <location>
        <position position="82"/>
    </location>
</feature>